<reference evidence="6" key="1">
    <citation type="journal article" date="2019" name="Int. J. Syst. Evol. Microbiol.">
        <title>The Global Catalogue of Microorganisms (GCM) 10K type strain sequencing project: providing services to taxonomists for standard genome sequencing and annotation.</title>
        <authorList>
            <consortium name="The Broad Institute Genomics Platform"/>
            <consortium name="The Broad Institute Genome Sequencing Center for Infectious Disease"/>
            <person name="Wu L."/>
            <person name="Ma J."/>
        </authorList>
    </citation>
    <scope>NUCLEOTIDE SEQUENCE [LARGE SCALE GENOMIC DNA]</scope>
    <source>
        <strain evidence="6">NBRC 3267</strain>
    </source>
</reference>
<gene>
    <name evidence="5" type="ORF">GCM10007867_11250</name>
</gene>
<accession>A0AAV5NE65</accession>
<dbReference type="AlphaFoldDB" id="A0AAV5NE65"/>
<organism evidence="5 6">
    <name type="scientific">Gluconobacter cerinus</name>
    <dbReference type="NCBI Taxonomy" id="38307"/>
    <lineage>
        <taxon>Bacteria</taxon>
        <taxon>Pseudomonadati</taxon>
        <taxon>Pseudomonadota</taxon>
        <taxon>Alphaproteobacteria</taxon>
        <taxon>Acetobacterales</taxon>
        <taxon>Acetobacteraceae</taxon>
        <taxon>Gluconobacter</taxon>
    </lineage>
</organism>
<dbReference type="GO" id="GO:0004553">
    <property type="term" value="F:hydrolase activity, hydrolyzing O-glycosyl compounds"/>
    <property type="evidence" value="ECO:0007669"/>
    <property type="project" value="InterPro"/>
</dbReference>
<dbReference type="InterPro" id="IPR008939">
    <property type="entry name" value="Lytic_TGlycosylase_superhlx_U"/>
</dbReference>
<protein>
    <submittedName>
        <fullName evidence="5">Lytic transglycosylase</fullName>
    </submittedName>
</protein>
<evidence type="ECO:0000313" key="5">
    <source>
        <dbReference type="EMBL" id="GLQ62280.1"/>
    </source>
</evidence>
<evidence type="ECO:0000313" key="6">
    <source>
        <dbReference type="Proteomes" id="UP001156614"/>
    </source>
</evidence>
<dbReference type="SUPFAM" id="SSF48435">
    <property type="entry name" value="Bacterial muramidases"/>
    <property type="match status" value="1"/>
</dbReference>
<dbReference type="Gene3D" id="1.10.530.10">
    <property type="match status" value="1"/>
</dbReference>
<dbReference type="GO" id="GO:0016020">
    <property type="term" value="C:membrane"/>
    <property type="evidence" value="ECO:0007669"/>
    <property type="project" value="InterPro"/>
</dbReference>
<dbReference type="EMBL" id="BSNU01000002">
    <property type="protein sequence ID" value="GLQ62280.1"/>
    <property type="molecule type" value="Genomic_DNA"/>
</dbReference>
<dbReference type="PANTHER" id="PTHR37423:SF2">
    <property type="entry name" value="MEMBRANE-BOUND LYTIC MUREIN TRANSGLYCOSYLASE C"/>
    <property type="match status" value="1"/>
</dbReference>
<dbReference type="GO" id="GO:0042597">
    <property type="term" value="C:periplasmic space"/>
    <property type="evidence" value="ECO:0007669"/>
    <property type="project" value="InterPro"/>
</dbReference>
<dbReference type="InterPro" id="IPR000189">
    <property type="entry name" value="Transglyc_AS"/>
</dbReference>
<evidence type="ECO:0000256" key="2">
    <source>
        <dbReference type="ARBA" id="ARBA00009387"/>
    </source>
</evidence>
<comment type="caution">
    <text evidence="5">The sequence shown here is derived from an EMBL/GenBank/DDBJ whole genome shotgun (WGS) entry which is preliminary data.</text>
</comment>
<keyword evidence="6" id="KW-1185">Reference proteome</keyword>
<dbReference type="InterPro" id="IPR008258">
    <property type="entry name" value="Transglycosylase_SLT_dom_1"/>
</dbReference>
<dbReference type="SUPFAM" id="SSF53955">
    <property type="entry name" value="Lysozyme-like"/>
    <property type="match status" value="1"/>
</dbReference>
<dbReference type="Pfam" id="PF01464">
    <property type="entry name" value="SLT"/>
    <property type="match status" value="1"/>
</dbReference>
<dbReference type="InterPro" id="IPR023346">
    <property type="entry name" value="Lysozyme-like_dom_sf"/>
</dbReference>
<keyword evidence="3" id="KW-0732">Signal</keyword>
<dbReference type="PROSITE" id="PS00922">
    <property type="entry name" value="TRANSGLYCOSYLASE"/>
    <property type="match status" value="1"/>
</dbReference>
<dbReference type="Proteomes" id="UP001156614">
    <property type="component" value="Unassembled WGS sequence"/>
</dbReference>
<dbReference type="GO" id="GO:0000270">
    <property type="term" value="P:peptidoglycan metabolic process"/>
    <property type="evidence" value="ECO:0007669"/>
    <property type="project" value="InterPro"/>
</dbReference>
<evidence type="ECO:0000256" key="1">
    <source>
        <dbReference type="ARBA" id="ARBA00007734"/>
    </source>
</evidence>
<proteinExistence type="inferred from homology"/>
<comment type="similarity">
    <text evidence="1">Belongs to the transglycosylase Slt family.</text>
</comment>
<evidence type="ECO:0000259" key="4">
    <source>
        <dbReference type="Pfam" id="PF01464"/>
    </source>
</evidence>
<evidence type="ECO:0000256" key="3">
    <source>
        <dbReference type="ARBA" id="ARBA00022729"/>
    </source>
</evidence>
<dbReference type="GO" id="GO:0008933">
    <property type="term" value="F:peptidoglycan lytic transglycosylase activity"/>
    <property type="evidence" value="ECO:0007669"/>
    <property type="project" value="InterPro"/>
</dbReference>
<dbReference type="PANTHER" id="PTHR37423">
    <property type="entry name" value="SOLUBLE LYTIC MUREIN TRANSGLYCOSYLASE-RELATED"/>
    <property type="match status" value="1"/>
</dbReference>
<comment type="similarity">
    <text evidence="2">Belongs to the virb1 family.</text>
</comment>
<feature type="domain" description="Transglycosylase SLT" evidence="4">
    <location>
        <begin position="465"/>
        <end position="589"/>
    </location>
</feature>
<dbReference type="Gene3D" id="1.25.20.10">
    <property type="entry name" value="Bacterial muramidases"/>
    <property type="match status" value="1"/>
</dbReference>
<name>A0AAV5NE65_9PROT</name>
<sequence>MRRITPFISGGTARALLVSVLILTGGTFSPVRADGVQTLPPQPDHAGDETAFAEARPSLGGDGIVSLPHPLTATMASRYRLILQAQRRGDLQEAMEQTRLLTDRVLLGDVLADRYLAPGAHPGADQLRDWLKNYSTQPDAPAIQGLLVRTAPAGSVQLQTFARSLAPEDRPETVHLPNSSPADPLAHAFTRNPLLDRTVQERVMQGVKGAASALHLVDITPGMTPAYAGQLYGEISLGLLSQGDAQSALRHGCAGFERGGHQVGLPAYVAGLAAWRQGHLDAAYELFESAANAPVTSPELHAAAAFWAARAEIRRHAMAAYVSWLHRAANHHETFYGMLAAQTLELGRKGHARLPDSVTEVTLHDPVPVLGEIDVEAISALPQGRQLFALLQIGERARAEALMRRMWTDVAPDSARSRSLQLVAQTAGFEDLSEQLASLIMNGESRPQAAGADLPMPRLKPNHGFRMNPALVYALTRVESNFDAAATSGAGAHGLMQIRPITASFITLHHQTYDAHGMAVIPVPPDMVNRLHNPSSNLEIGQLYVLYLASQSSHTSLSARPEGGDLVRVLASYNAGPGAIARWESAQTADLHDPLFFMETLPNTETRDYVHRALTYTWLYAHKMGLSSPSLKALTHSEWPSFGAEQALAHEQMALN</sequence>
<dbReference type="RefSeq" id="WP_244591055.1">
    <property type="nucleotide sequence ID" value="NZ_BEWM01000001.1"/>
</dbReference>